<name>A0ACC2GYN2_DALPE</name>
<accession>A0ACC2GYN2</accession>
<evidence type="ECO:0000313" key="1">
    <source>
        <dbReference type="EMBL" id="KAJ8008707.1"/>
    </source>
</evidence>
<dbReference type="EMBL" id="CM055734">
    <property type="protein sequence ID" value="KAJ8008707.1"/>
    <property type="molecule type" value="Genomic_DNA"/>
</dbReference>
<gene>
    <name evidence="1" type="ORF">DPEC_G00081210</name>
</gene>
<protein>
    <submittedName>
        <fullName evidence="1">Uncharacterized protein</fullName>
    </submittedName>
</protein>
<reference evidence="1" key="1">
    <citation type="submission" date="2021-05" db="EMBL/GenBank/DDBJ databases">
        <authorList>
            <person name="Pan Q."/>
            <person name="Jouanno E."/>
            <person name="Zahm M."/>
            <person name="Klopp C."/>
            <person name="Cabau C."/>
            <person name="Louis A."/>
            <person name="Berthelot C."/>
            <person name="Parey E."/>
            <person name="Roest Crollius H."/>
            <person name="Montfort J."/>
            <person name="Robinson-Rechavi M."/>
            <person name="Bouchez O."/>
            <person name="Lampietro C."/>
            <person name="Lopez Roques C."/>
            <person name="Donnadieu C."/>
            <person name="Postlethwait J."/>
            <person name="Bobe J."/>
            <person name="Dillon D."/>
            <person name="Chandos A."/>
            <person name="von Hippel F."/>
            <person name="Guiguen Y."/>
        </authorList>
    </citation>
    <scope>NUCLEOTIDE SEQUENCE</scope>
    <source>
        <strain evidence="1">YG-Jan2019</strain>
    </source>
</reference>
<organism evidence="1 2">
    <name type="scientific">Dallia pectoralis</name>
    <name type="common">Alaska blackfish</name>
    <dbReference type="NCBI Taxonomy" id="75939"/>
    <lineage>
        <taxon>Eukaryota</taxon>
        <taxon>Metazoa</taxon>
        <taxon>Chordata</taxon>
        <taxon>Craniata</taxon>
        <taxon>Vertebrata</taxon>
        <taxon>Euteleostomi</taxon>
        <taxon>Actinopterygii</taxon>
        <taxon>Neopterygii</taxon>
        <taxon>Teleostei</taxon>
        <taxon>Protacanthopterygii</taxon>
        <taxon>Esociformes</taxon>
        <taxon>Umbridae</taxon>
        <taxon>Dallia</taxon>
    </lineage>
</organism>
<keyword evidence="2" id="KW-1185">Reference proteome</keyword>
<dbReference type="Proteomes" id="UP001157502">
    <property type="component" value="Chromosome 7"/>
</dbReference>
<proteinExistence type="predicted"/>
<sequence>MSLLDDVIDLLHHVLEYFGVPPDMLVPGWETDLCGQYRSLVRMLGSNLPLSPSPRYHFQIPLHTSQPYGQSDAMLDNHTAILSLADVLWVAEDEGNRFSRIRHCVRWSQQRGPVIRGPTPPAPGGPVPAETRARLRDTPLDHGSDPVALRKITALEDELLKLRAQIAMIVTVPVSGRLQNAIDTPGMSPVTAPVLTSTPRCLPPPPLCPPPPDTPLGPTNLGDLIRQRREAGRGRVQEMGCEAGLDGPLQSQDKTAAPLASMLDVLKDLKQVKLRSVERSPGGTPVRTQPRKAVVCASDPAAMIAEALKRKFAHRHLNSSYDKENRSAELSPFGSPDVSPRIPQHFRRSQGRLYM</sequence>
<evidence type="ECO:0000313" key="2">
    <source>
        <dbReference type="Proteomes" id="UP001157502"/>
    </source>
</evidence>
<comment type="caution">
    <text evidence="1">The sequence shown here is derived from an EMBL/GenBank/DDBJ whole genome shotgun (WGS) entry which is preliminary data.</text>
</comment>